<organism evidence="1 2">
    <name type="scientific">Tenacibaculum maritimum NCIMB 2154</name>
    <dbReference type="NCBI Taxonomy" id="1349785"/>
    <lineage>
        <taxon>Bacteria</taxon>
        <taxon>Pseudomonadati</taxon>
        <taxon>Bacteroidota</taxon>
        <taxon>Flavobacteriia</taxon>
        <taxon>Flavobacteriales</taxon>
        <taxon>Flavobacteriaceae</taxon>
        <taxon>Tenacibaculum</taxon>
    </lineage>
</organism>
<name>A0A2H1EDQ1_9FLAO</name>
<accession>A0A2H1EDQ1</accession>
<evidence type="ECO:0000313" key="2">
    <source>
        <dbReference type="Proteomes" id="UP000231564"/>
    </source>
</evidence>
<dbReference type="STRING" id="1349785.GCA_000509405_00421"/>
<dbReference type="EMBL" id="LT634361">
    <property type="protein sequence ID" value="SFZ84604.1"/>
    <property type="molecule type" value="Genomic_DNA"/>
</dbReference>
<protein>
    <submittedName>
        <fullName evidence="1">Uncharacterized protein</fullName>
    </submittedName>
</protein>
<dbReference type="Proteomes" id="UP000231564">
    <property type="component" value="Chromosome MARIT"/>
</dbReference>
<sequence length="345" mass="40807">MIKLITEVKIYIVLVLGFCLLSCNPNKPQIEKSKNTISIGIDDRIELLRVAYFLALEDSIEVSLKPCKTDFYKANFEGYKKFKNHPLVQKIGSGDEWNADLPTIALCFDENLKPKENLNEKEISKQFGWYGKNIDTLSKLLIDFKKTIQFKNDYHVNFKPFLEAINSSRISEKLNQFYRTNKKTSLKILFDPLNRITNKAITFTDTPKNERLFLMTYLCEGANDAIKPLKLEWNEDYRRIVIHENSHIYTGELFKKYYDKEFDSLIHQEKFKNEYCDIDEIMVRGITAKILELNYGQRVGEDEINHQPKKSKIVYDYLNNYVKDDKMEFEQVYKEILEKLKKEYL</sequence>
<evidence type="ECO:0000313" key="1">
    <source>
        <dbReference type="EMBL" id="SFZ84604.1"/>
    </source>
</evidence>
<dbReference type="OrthoDB" id="1400315at2"/>
<dbReference type="AlphaFoldDB" id="A0A2H1EDQ1"/>
<reference evidence="1 2" key="1">
    <citation type="submission" date="2016-11" db="EMBL/GenBank/DDBJ databases">
        <authorList>
            <person name="Jaros S."/>
            <person name="Januszkiewicz K."/>
            <person name="Wedrychowicz H."/>
        </authorList>
    </citation>
    <scope>NUCLEOTIDE SEQUENCE [LARGE SCALE GENOMIC DNA]</scope>
    <source>
        <strain evidence="1">NCIMB 2154T</strain>
    </source>
</reference>
<proteinExistence type="predicted"/>
<gene>
    <name evidence="1" type="ORF">MARIT_2827</name>
</gene>
<dbReference type="GeneID" id="47724278"/>
<dbReference type="KEGG" id="tmar:MARIT_2827"/>
<dbReference type="RefSeq" id="WP_100211795.1">
    <property type="nucleotide sequence ID" value="NZ_CP138495.1"/>
</dbReference>
<keyword evidence="2" id="KW-1185">Reference proteome</keyword>